<organism evidence="13 14">
    <name type="scientific">Eremothecium sinecaudum</name>
    <dbReference type="NCBI Taxonomy" id="45286"/>
    <lineage>
        <taxon>Eukaryota</taxon>
        <taxon>Fungi</taxon>
        <taxon>Dikarya</taxon>
        <taxon>Ascomycota</taxon>
        <taxon>Saccharomycotina</taxon>
        <taxon>Saccharomycetes</taxon>
        <taxon>Saccharomycetales</taxon>
        <taxon>Saccharomycetaceae</taxon>
        <taxon>Eremothecium</taxon>
    </lineage>
</organism>
<dbReference type="PROSITE" id="PS00028">
    <property type="entry name" value="ZINC_FINGER_C2H2_1"/>
    <property type="match status" value="2"/>
</dbReference>
<dbReference type="GO" id="GO:0045944">
    <property type="term" value="P:positive regulation of transcription by RNA polymerase II"/>
    <property type="evidence" value="ECO:0007669"/>
    <property type="project" value="TreeGrafter"/>
</dbReference>
<feature type="region of interest" description="Disordered" evidence="11">
    <location>
        <begin position="363"/>
        <end position="387"/>
    </location>
</feature>
<dbReference type="SMART" id="SM00355">
    <property type="entry name" value="ZnF_C2H2"/>
    <property type="match status" value="3"/>
</dbReference>
<evidence type="ECO:0000256" key="11">
    <source>
        <dbReference type="SAM" id="MobiDB-lite"/>
    </source>
</evidence>
<comment type="similarity">
    <text evidence="8">Belongs to the pacC/RIM101 family.</text>
</comment>
<feature type="compositionally biased region" description="Basic and acidic residues" evidence="11">
    <location>
        <begin position="374"/>
        <end position="384"/>
    </location>
</feature>
<dbReference type="EMBL" id="CP014246">
    <property type="protein sequence ID" value="AMD21892.1"/>
    <property type="molecule type" value="Genomic_DNA"/>
</dbReference>
<feature type="region of interest" description="Disordered" evidence="11">
    <location>
        <begin position="169"/>
        <end position="200"/>
    </location>
</feature>
<evidence type="ECO:0000256" key="4">
    <source>
        <dbReference type="ARBA" id="ARBA00022737"/>
    </source>
</evidence>
<dbReference type="InterPro" id="IPR050806">
    <property type="entry name" value="pacC/RIM101"/>
</dbReference>
<dbReference type="FunFam" id="3.30.160.60:FF:000340">
    <property type="entry name" value="zinc finger protein 473 isoform X1"/>
    <property type="match status" value="1"/>
</dbReference>
<dbReference type="PROSITE" id="PS50157">
    <property type="entry name" value="ZINC_FINGER_C2H2_2"/>
    <property type="match status" value="3"/>
</dbReference>
<dbReference type="GO" id="GO:0008270">
    <property type="term" value="F:zinc ion binding"/>
    <property type="evidence" value="ECO:0007669"/>
    <property type="project" value="UniProtKB-KW"/>
</dbReference>
<proteinExistence type="inferred from homology"/>
<evidence type="ECO:0000256" key="9">
    <source>
        <dbReference type="ARBA" id="ARBA00039490"/>
    </source>
</evidence>
<feature type="domain" description="C2H2-type" evidence="12">
    <location>
        <begin position="75"/>
        <end position="105"/>
    </location>
</feature>
<dbReference type="AlphaFoldDB" id="A0A0X8HUR5"/>
<keyword evidence="4" id="KW-0677">Repeat</keyword>
<feature type="domain" description="C2H2-type" evidence="12">
    <location>
        <begin position="111"/>
        <end position="140"/>
    </location>
</feature>
<evidence type="ECO:0000256" key="7">
    <source>
        <dbReference type="ARBA" id="ARBA00023242"/>
    </source>
</evidence>
<evidence type="ECO:0000313" key="14">
    <source>
        <dbReference type="Proteomes" id="UP000243052"/>
    </source>
</evidence>
<evidence type="ECO:0000256" key="3">
    <source>
        <dbReference type="ARBA" id="ARBA00022723"/>
    </source>
</evidence>
<keyword evidence="3" id="KW-0479">Metal-binding</keyword>
<dbReference type="RefSeq" id="XP_017988888.1">
    <property type="nucleotide sequence ID" value="XM_018133399.1"/>
</dbReference>
<evidence type="ECO:0000256" key="1">
    <source>
        <dbReference type="ARBA" id="ARBA00004123"/>
    </source>
</evidence>
<keyword evidence="7" id="KW-0539">Nucleus</keyword>
<keyword evidence="14" id="KW-1185">Reference proteome</keyword>
<accession>A0A0X8HUR5</accession>
<dbReference type="PANTHER" id="PTHR47257">
    <property type="entry name" value="PH-RESPONSE TRANSCRIPTION FACTOR PACC/RIM101"/>
    <property type="match status" value="1"/>
</dbReference>
<feature type="compositionally biased region" description="Basic residues" evidence="11">
    <location>
        <begin position="170"/>
        <end position="191"/>
    </location>
</feature>
<dbReference type="OrthoDB" id="6155966at2759"/>
<dbReference type="InterPro" id="IPR036236">
    <property type="entry name" value="Znf_C2H2_sf"/>
</dbReference>
<evidence type="ECO:0000313" key="13">
    <source>
        <dbReference type="EMBL" id="AMD21892.1"/>
    </source>
</evidence>
<evidence type="ECO:0000256" key="5">
    <source>
        <dbReference type="ARBA" id="ARBA00022771"/>
    </source>
</evidence>
<dbReference type="GO" id="GO:0005634">
    <property type="term" value="C:nucleus"/>
    <property type="evidence" value="ECO:0007669"/>
    <property type="project" value="UniProtKB-SubCell"/>
</dbReference>
<evidence type="ECO:0000259" key="12">
    <source>
        <dbReference type="PROSITE" id="PS50157"/>
    </source>
</evidence>
<dbReference type="GeneID" id="28725211"/>
<dbReference type="InterPro" id="IPR013087">
    <property type="entry name" value="Znf_C2H2_type"/>
</dbReference>
<evidence type="ECO:0000256" key="6">
    <source>
        <dbReference type="ARBA" id="ARBA00022833"/>
    </source>
</evidence>
<evidence type="ECO:0000256" key="8">
    <source>
        <dbReference type="ARBA" id="ARBA00038089"/>
    </source>
</evidence>
<name>A0A0X8HUR5_9SACH</name>
<keyword evidence="5 10" id="KW-0863">Zinc-finger</keyword>
<keyword evidence="2" id="KW-0678">Repressor</keyword>
<feature type="domain" description="C2H2-type" evidence="12">
    <location>
        <begin position="141"/>
        <end position="168"/>
    </location>
</feature>
<dbReference type="SUPFAM" id="SSF57667">
    <property type="entry name" value="beta-beta-alpha zinc fingers"/>
    <property type="match status" value="2"/>
</dbReference>
<sequence length="450" mass="51091">MPVDDKDNLPVNTEFEMLNNSSYACTHEPSKGINSSDYGNDRTEGSKVNLVIPNHSPLSGNEVYTYTDNEESQVLRCEWNSCGTVFQQPELLYHHLCKDHVGRKSQQNLQLNCHWGTCKTTTVKRDHITSHLRVHVPLKPFSCSTCKRKFKRPQDLKKHLKVHMDDAIKGKRGPKVGSRRSSKFLGSHHRHDNGIQKMDDTSGSISLKNFVQEHISDYCSSASPQLTSKNISRIVLPPPTTPSMVVSNLQQHAAHTRQAVSVFTSLSDDMTRRLPSLMHSQSELGNFNLRTPYYPPPLPTLQSKFSSIQELPPLDGPIPPKNAAFLPRLPTYRSSRPQLPLLNCLMHDQRPFATSQSFSLNQKASMNSAESINDDEHNHDHAHDSTAQMEEYVEDEVSEMQNELLTVNIIKDYLICVLLEEEYVTEFMPIHNTTVESFHSPLKKYPRVEV</sequence>
<dbReference type="Gene3D" id="3.30.160.60">
    <property type="entry name" value="Classic Zinc Finger"/>
    <property type="match status" value="2"/>
</dbReference>
<dbReference type="Proteomes" id="UP000243052">
    <property type="component" value="Chromosome vi"/>
</dbReference>
<evidence type="ECO:0000256" key="10">
    <source>
        <dbReference type="PROSITE-ProRule" id="PRU00042"/>
    </source>
</evidence>
<reference evidence="13 14" key="1">
    <citation type="submission" date="2016-01" db="EMBL/GenBank/DDBJ databases">
        <title>Genome sequence of the yeast Holleya sinecauda.</title>
        <authorList>
            <person name="Dietrich F.S."/>
        </authorList>
    </citation>
    <scope>NUCLEOTIDE SEQUENCE [LARGE SCALE GENOMIC DNA]</scope>
    <source>
        <strain evidence="13 14">ATCC 58844</strain>
    </source>
</reference>
<evidence type="ECO:0000256" key="2">
    <source>
        <dbReference type="ARBA" id="ARBA00022491"/>
    </source>
</evidence>
<comment type="subcellular location">
    <subcellularLocation>
        <location evidence="1">Nucleus</location>
    </subcellularLocation>
</comment>
<dbReference type="Pfam" id="PF00096">
    <property type="entry name" value="zf-C2H2"/>
    <property type="match status" value="1"/>
</dbReference>
<dbReference type="PANTHER" id="PTHR47257:SF1">
    <property type="entry name" value="PH-RESPONSE TRANSCRIPTION FACTOR PACC_RIM101"/>
    <property type="match status" value="1"/>
</dbReference>
<keyword evidence="6" id="KW-0862">Zinc</keyword>
<gene>
    <name evidence="13" type="ORF">AW171_hschr63882</name>
</gene>
<protein>
    <recommendedName>
        <fullName evidence="9">pH-response transcription factor pacC/RIM101</fullName>
    </recommendedName>
</protein>
<dbReference type="STRING" id="45286.A0A0X8HUR5"/>